<dbReference type="RefSeq" id="WP_206558734.1">
    <property type="nucleotide sequence ID" value="NZ_JAFKCZ010000001.1"/>
</dbReference>
<comment type="caution">
    <text evidence="1">The sequence shown here is derived from an EMBL/GenBank/DDBJ whole genome shotgun (WGS) entry which is preliminary data.</text>
</comment>
<keyword evidence="2" id="KW-1185">Reference proteome</keyword>
<sequence>MLNARIGPGTNYYPVIDAFEADERGLQQVTCVPLLTGATYEKLTQAQFDAIPERWCLMRSADLSRAGWVPQRYLVGDAYETAQTSAPAGSDAMIADAVLLVRALYKNAGSAANVDSHPLDPANALNYFSADVVQSMQAQPPQADPVFGVQNFSGSYGEPVPDPGQAMFRGMISLNVEIVNFGHHHTAIFRLRADPDQPDAPIRIFRIEHDNWSFP</sequence>
<gene>
    <name evidence="1" type="ORF">JYP50_01785</name>
</gene>
<reference evidence="1" key="1">
    <citation type="submission" date="2021-02" db="EMBL/GenBank/DDBJ databases">
        <title>PHA producing bacteria isolated from coastal sediment in Guangdong, Shenzhen.</title>
        <authorList>
            <person name="Zheng W."/>
            <person name="Yu S."/>
            <person name="Huang Y."/>
        </authorList>
    </citation>
    <scope>NUCLEOTIDE SEQUENCE</scope>
    <source>
        <strain evidence="1">TN14-10</strain>
    </source>
</reference>
<dbReference type="EMBL" id="JAFKCZ010000001">
    <property type="protein sequence ID" value="MBN7795303.1"/>
    <property type="molecule type" value="Genomic_DNA"/>
</dbReference>
<proteinExistence type="predicted"/>
<name>A0A939IKU7_9GAMM</name>
<dbReference type="AlphaFoldDB" id="A0A939IKU7"/>
<protein>
    <submittedName>
        <fullName evidence="1">Uncharacterized protein</fullName>
    </submittedName>
</protein>
<organism evidence="1 2">
    <name type="scientific">Parahaliea mediterranea</name>
    <dbReference type="NCBI Taxonomy" id="651086"/>
    <lineage>
        <taxon>Bacteria</taxon>
        <taxon>Pseudomonadati</taxon>
        <taxon>Pseudomonadota</taxon>
        <taxon>Gammaproteobacteria</taxon>
        <taxon>Cellvibrionales</taxon>
        <taxon>Halieaceae</taxon>
        <taxon>Parahaliea</taxon>
    </lineage>
</organism>
<evidence type="ECO:0000313" key="2">
    <source>
        <dbReference type="Proteomes" id="UP000664303"/>
    </source>
</evidence>
<dbReference type="Proteomes" id="UP000664303">
    <property type="component" value="Unassembled WGS sequence"/>
</dbReference>
<accession>A0A939IKU7</accession>
<evidence type="ECO:0000313" key="1">
    <source>
        <dbReference type="EMBL" id="MBN7795303.1"/>
    </source>
</evidence>